<dbReference type="EMBL" id="CM043023">
    <property type="protein sequence ID" value="KAI4454765.1"/>
    <property type="molecule type" value="Genomic_DNA"/>
</dbReference>
<name>A0ACB9SHT8_HOLOL</name>
<accession>A0ACB9SHT8</accession>
<keyword evidence="2" id="KW-1185">Reference proteome</keyword>
<organism evidence="1 2">
    <name type="scientific">Holotrichia oblita</name>
    <name type="common">Chafer beetle</name>
    <dbReference type="NCBI Taxonomy" id="644536"/>
    <lineage>
        <taxon>Eukaryota</taxon>
        <taxon>Metazoa</taxon>
        <taxon>Ecdysozoa</taxon>
        <taxon>Arthropoda</taxon>
        <taxon>Hexapoda</taxon>
        <taxon>Insecta</taxon>
        <taxon>Pterygota</taxon>
        <taxon>Neoptera</taxon>
        <taxon>Endopterygota</taxon>
        <taxon>Coleoptera</taxon>
        <taxon>Polyphaga</taxon>
        <taxon>Scarabaeiformia</taxon>
        <taxon>Scarabaeidae</taxon>
        <taxon>Melolonthinae</taxon>
        <taxon>Holotrichia</taxon>
    </lineage>
</organism>
<sequence length="297" mass="34135">MSKILKILRSINTPYPQSKYYRKFIIDDVQIGLVRPEVARELQPYRDVFNVEENQVSLNQNLDSYDKRSVAVENVLKQLKVEDKFVALKGWRNECYEVRASYDSKPLLKMDRSSTCLFGIKNYGINVNGYVEHPVYGLCLWLQKRSEHKQRWAGYWDTIVGGGISTGQTVLGTVYKECVEEASIGTEYHKNIVSVGTASTFYECEEGIFPDVAFVFDLALPLDFVPKNVDGEVDSFKLVPVKDCLKIIEDGRFNKTIVCVAVDFCIRHSVITPDNNPYYLGIVEMLHLEIERLYQRE</sequence>
<dbReference type="Proteomes" id="UP001056778">
    <property type="component" value="Chromosome 9"/>
</dbReference>
<proteinExistence type="predicted"/>
<comment type="caution">
    <text evidence="1">The sequence shown here is derived from an EMBL/GenBank/DDBJ whole genome shotgun (WGS) entry which is preliminary data.</text>
</comment>
<evidence type="ECO:0000313" key="2">
    <source>
        <dbReference type="Proteomes" id="UP001056778"/>
    </source>
</evidence>
<protein>
    <submittedName>
        <fullName evidence="1">Thiamine pyrophosphokinase</fullName>
    </submittedName>
</protein>
<evidence type="ECO:0000313" key="1">
    <source>
        <dbReference type="EMBL" id="KAI4454765.1"/>
    </source>
</evidence>
<gene>
    <name evidence="1" type="ORF">MML48_9g00001930</name>
</gene>
<reference evidence="1" key="1">
    <citation type="submission" date="2022-04" db="EMBL/GenBank/DDBJ databases">
        <title>Chromosome-scale genome assembly of Holotrichia oblita Faldermann.</title>
        <authorList>
            <person name="Rongchong L."/>
        </authorList>
    </citation>
    <scope>NUCLEOTIDE SEQUENCE</scope>
    <source>
        <strain evidence="1">81SQS9</strain>
    </source>
</reference>